<evidence type="ECO:0000256" key="1">
    <source>
        <dbReference type="ARBA" id="ARBA00004651"/>
    </source>
</evidence>
<gene>
    <name evidence="8" type="ordered locus">Cphy_3173</name>
</gene>
<dbReference type="NCBIfam" id="TIGR00797">
    <property type="entry name" value="matE"/>
    <property type="match status" value="1"/>
</dbReference>
<feature type="transmembrane region" description="Helical" evidence="7">
    <location>
        <begin position="320"/>
        <end position="345"/>
    </location>
</feature>
<feature type="transmembrane region" description="Helical" evidence="7">
    <location>
        <begin position="200"/>
        <end position="219"/>
    </location>
</feature>
<dbReference type="PANTHER" id="PTHR43549:SF3">
    <property type="entry name" value="MULTIDRUG RESISTANCE PROTEIN YPNP-RELATED"/>
    <property type="match status" value="1"/>
</dbReference>
<dbReference type="GO" id="GO:0042910">
    <property type="term" value="F:xenobiotic transmembrane transporter activity"/>
    <property type="evidence" value="ECO:0007669"/>
    <property type="project" value="InterPro"/>
</dbReference>
<evidence type="ECO:0000256" key="4">
    <source>
        <dbReference type="ARBA" id="ARBA00022692"/>
    </source>
</evidence>
<dbReference type="eggNOG" id="COG0534">
    <property type="taxonomic scope" value="Bacteria"/>
</dbReference>
<feature type="transmembrane region" description="Helical" evidence="7">
    <location>
        <begin position="16"/>
        <end position="33"/>
    </location>
</feature>
<keyword evidence="9" id="KW-1185">Reference proteome</keyword>
<keyword evidence="2" id="KW-0813">Transport</keyword>
<dbReference type="Pfam" id="PF01554">
    <property type="entry name" value="MatE"/>
    <property type="match status" value="2"/>
</dbReference>
<feature type="transmembrane region" description="Helical" evidence="7">
    <location>
        <begin position="389"/>
        <end position="413"/>
    </location>
</feature>
<dbReference type="Proteomes" id="UP000000370">
    <property type="component" value="Chromosome"/>
</dbReference>
<keyword evidence="4 7" id="KW-0812">Transmembrane</keyword>
<dbReference type="CDD" id="cd13138">
    <property type="entry name" value="MATE_yoeA_like"/>
    <property type="match status" value="1"/>
</dbReference>
<feature type="transmembrane region" description="Helical" evidence="7">
    <location>
        <begin position="139"/>
        <end position="164"/>
    </location>
</feature>
<reference evidence="9" key="1">
    <citation type="submission" date="2007-11" db="EMBL/GenBank/DDBJ databases">
        <title>Complete genome sequence of Clostridium phytofermentans ISDg.</title>
        <authorList>
            <person name="Leschine S.B."/>
            <person name="Warnick T.A."/>
            <person name="Blanchard J.L."/>
            <person name="Schnell D.J."/>
            <person name="Petit E.L."/>
            <person name="LaTouf W.G."/>
            <person name="Copeland A."/>
            <person name="Lucas S."/>
            <person name="Lapidus A."/>
            <person name="Barry K."/>
            <person name="Glavina del Rio T."/>
            <person name="Dalin E."/>
            <person name="Tice H."/>
            <person name="Pitluck S."/>
            <person name="Kiss H."/>
            <person name="Brettin T."/>
            <person name="Bruce D."/>
            <person name="Detter J.C."/>
            <person name="Han C."/>
            <person name="Kuske C."/>
            <person name="Schmutz J."/>
            <person name="Larimer F."/>
            <person name="Land M."/>
            <person name="Hauser L."/>
            <person name="Kyrpides N."/>
            <person name="Kim E.A."/>
            <person name="Richardson P."/>
        </authorList>
    </citation>
    <scope>NUCLEOTIDE SEQUENCE [LARGE SCALE GENOMIC DNA]</scope>
    <source>
        <strain evidence="9">ATCC 700394 / DSM 18823 / ISDg</strain>
    </source>
</reference>
<feature type="transmembrane region" description="Helical" evidence="7">
    <location>
        <begin position="63"/>
        <end position="82"/>
    </location>
</feature>
<dbReference type="GO" id="GO:0005886">
    <property type="term" value="C:plasma membrane"/>
    <property type="evidence" value="ECO:0007669"/>
    <property type="project" value="UniProtKB-SubCell"/>
</dbReference>
<keyword evidence="6 7" id="KW-0472">Membrane</keyword>
<evidence type="ECO:0000313" key="8">
    <source>
        <dbReference type="EMBL" id="ABX43528.1"/>
    </source>
</evidence>
<feature type="transmembrane region" description="Helical" evidence="7">
    <location>
        <begin position="171"/>
        <end position="194"/>
    </location>
</feature>
<dbReference type="InterPro" id="IPR002528">
    <property type="entry name" value="MATE_fam"/>
</dbReference>
<accession>A9KRN4</accession>
<dbReference type="AlphaFoldDB" id="A9KRN4"/>
<comment type="subcellular location">
    <subcellularLocation>
        <location evidence="1">Cell membrane</location>
        <topology evidence="1">Multi-pass membrane protein</topology>
    </subcellularLocation>
</comment>
<dbReference type="HOGENOM" id="CLU_012893_5_0_9"/>
<dbReference type="KEGG" id="cpy:Cphy_3173"/>
<organism evidence="8 9">
    <name type="scientific">Lachnoclostridium phytofermentans (strain ATCC 700394 / DSM 18823 / ISDg)</name>
    <name type="common">Clostridium phytofermentans</name>
    <dbReference type="NCBI Taxonomy" id="357809"/>
    <lineage>
        <taxon>Bacteria</taxon>
        <taxon>Bacillati</taxon>
        <taxon>Bacillota</taxon>
        <taxon>Clostridia</taxon>
        <taxon>Lachnospirales</taxon>
        <taxon>Lachnospiraceae</taxon>
    </lineage>
</organism>
<feature type="transmembrane region" description="Helical" evidence="7">
    <location>
        <begin position="419"/>
        <end position="439"/>
    </location>
</feature>
<dbReference type="RefSeq" id="WP_012201179.1">
    <property type="nucleotide sequence ID" value="NC_010001.1"/>
</dbReference>
<evidence type="ECO:0000313" key="9">
    <source>
        <dbReference type="Proteomes" id="UP000000370"/>
    </source>
</evidence>
<protein>
    <submittedName>
        <fullName evidence="8">MATE efflux family protein</fullName>
    </submittedName>
</protein>
<proteinExistence type="predicted"/>
<dbReference type="PIRSF" id="PIRSF006603">
    <property type="entry name" value="DinF"/>
    <property type="match status" value="1"/>
</dbReference>
<evidence type="ECO:0000256" key="3">
    <source>
        <dbReference type="ARBA" id="ARBA00022475"/>
    </source>
</evidence>
<feature type="transmembrane region" description="Helical" evidence="7">
    <location>
        <begin position="102"/>
        <end position="127"/>
    </location>
</feature>
<sequence>MLSDSKNQVSLTEGPIWKQIILFTIPLLLGNVFQQMYNAADSIIVGNFLGSSALAAVGSSSSVINLLVSAFMGISVGAGVVISKYYGAKDEDGVERAVHTMVTFGIIGSIVLTILGIVLSPYILVWMGTPDSVMQNSVLYFRIFFAGIASTVMYNIGSGIFRAVGDSKRPLYYLIISTIINVILDLIFIAIFHWGIAGAAIATVIAQTVSCILTFYNLISETSVYQLKLKKLRIHKFELKQIIGIGLPGGLQNSIVSLSNVIVQSNINSFGELAIAGCGAYWKIDGFALLPASSFALAVTTFVSQNIGAKKHERVKKGTIFSLFAGMVTAELIGVVIFIFAPYLIALFNRDPEVIAYGSEMARNIVPAYFLVALSHGIAGVLRGAGKSVVPMITMICFWCILRVIYMTVALRYVNDIRIVYWAYPITWTCSAIVLLIYLRKVKWMPSL</sequence>
<evidence type="ECO:0000256" key="2">
    <source>
        <dbReference type="ARBA" id="ARBA00022448"/>
    </source>
</evidence>
<keyword evidence="5 7" id="KW-1133">Transmembrane helix</keyword>
<evidence type="ECO:0000256" key="6">
    <source>
        <dbReference type="ARBA" id="ARBA00023136"/>
    </source>
</evidence>
<feature type="transmembrane region" description="Helical" evidence="7">
    <location>
        <begin position="365"/>
        <end position="382"/>
    </location>
</feature>
<dbReference type="EMBL" id="CP000885">
    <property type="protein sequence ID" value="ABX43528.1"/>
    <property type="molecule type" value="Genomic_DNA"/>
</dbReference>
<evidence type="ECO:0000256" key="7">
    <source>
        <dbReference type="SAM" id="Phobius"/>
    </source>
</evidence>
<dbReference type="InterPro" id="IPR052031">
    <property type="entry name" value="Membrane_Transporter-Flippase"/>
</dbReference>
<dbReference type="GO" id="GO:0015297">
    <property type="term" value="F:antiporter activity"/>
    <property type="evidence" value="ECO:0007669"/>
    <property type="project" value="InterPro"/>
</dbReference>
<dbReference type="InterPro" id="IPR048279">
    <property type="entry name" value="MdtK-like"/>
</dbReference>
<evidence type="ECO:0000256" key="5">
    <source>
        <dbReference type="ARBA" id="ARBA00022989"/>
    </source>
</evidence>
<name>A9KRN4_LACP7</name>
<keyword evidence="3" id="KW-1003">Cell membrane</keyword>
<dbReference type="PANTHER" id="PTHR43549">
    <property type="entry name" value="MULTIDRUG RESISTANCE PROTEIN YPNP-RELATED"/>
    <property type="match status" value="1"/>
</dbReference>
<dbReference type="OrthoDB" id="9776324at2"/>